<protein>
    <submittedName>
        <fullName evidence="1">Uncharacterized protein</fullName>
    </submittedName>
</protein>
<accession>A0A067NQ87</accession>
<proteinExistence type="predicted"/>
<dbReference type="Proteomes" id="UP000027073">
    <property type="component" value="Unassembled WGS sequence"/>
</dbReference>
<sequence>MIYVANDVCYSHWNHGFYAAQEKDSKKMTVIYVALAFAFLNGPHFYNASVEVSMHAENLMWTQSVYKSSLTACEKCGLVSEIRQNGNECETARESTLCDVSGFGHRNVRRNVQRSVRKTAWAANGCDGHVCEVPIAHFLVKSFRKENGGHHVLSNRDSRPVNRTANVLTALQLNDPPG</sequence>
<dbReference type="HOGENOM" id="CLU_1511196_0_0_1"/>
<evidence type="ECO:0000313" key="2">
    <source>
        <dbReference type="Proteomes" id="UP000027073"/>
    </source>
</evidence>
<gene>
    <name evidence="1" type="ORF">PLEOSDRAFT_1081781</name>
</gene>
<dbReference type="InParanoid" id="A0A067NQ87"/>
<name>A0A067NQ87_PLEO1</name>
<dbReference type="VEuPathDB" id="FungiDB:PLEOSDRAFT_1081781"/>
<dbReference type="EMBL" id="KL198006">
    <property type="protein sequence ID" value="KDQ30233.1"/>
    <property type="molecule type" value="Genomic_DNA"/>
</dbReference>
<organism evidence="1 2">
    <name type="scientific">Pleurotus ostreatus (strain PC15)</name>
    <name type="common">Oyster mushroom</name>
    <dbReference type="NCBI Taxonomy" id="1137138"/>
    <lineage>
        <taxon>Eukaryota</taxon>
        <taxon>Fungi</taxon>
        <taxon>Dikarya</taxon>
        <taxon>Basidiomycota</taxon>
        <taxon>Agaricomycotina</taxon>
        <taxon>Agaricomycetes</taxon>
        <taxon>Agaricomycetidae</taxon>
        <taxon>Agaricales</taxon>
        <taxon>Pleurotineae</taxon>
        <taxon>Pleurotaceae</taxon>
        <taxon>Pleurotus</taxon>
    </lineage>
</organism>
<reference evidence="2" key="1">
    <citation type="journal article" date="2014" name="Proc. Natl. Acad. Sci. U.S.A.">
        <title>Extensive sampling of basidiomycete genomes demonstrates inadequacy of the white-rot/brown-rot paradigm for wood decay fungi.</title>
        <authorList>
            <person name="Riley R."/>
            <person name="Salamov A.A."/>
            <person name="Brown D.W."/>
            <person name="Nagy L.G."/>
            <person name="Floudas D."/>
            <person name="Held B.W."/>
            <person name="Levasseur A."/>
            <person name="Lombard V."/>
            <person name="Morin E."/>
            <person name="Otillar R."/>
            <person name="Lindquist E.A."/>
            <person name="Sun H."/>
            <person name="LaButti K.M."/>
            <person name="Schmutz J."/>
            <person name="Jabbour D."/>
            <person name="Luo H."/>
            <person name="Baker S.E."/>
            <person name="Pisabarro A.G."/>
            <person name="Walton J.D."/>
            <person name="Blanchette R.A."/>
            <person name="Henrissat B."/>
            <person name="Martin F."/>
            <person name="Cullen D."/>
            <person name="Hibbett D.S."/>
            <person name="Grigoriev I.V."/>
        </authorList>
    </citation>
    <scope>NUCLEOTIDE SEQUENCE [LARGE SCALE GENOMIC DNA]</scope>
    <source>
        <strain evidence="2">PC15</strain>
    </source>
</reference>
<evidence type="ECO:0000313" key="1">
    <source>
        <dbReference type="EMBL" id="KDQ30233.1"/>
    </source>
</evidence>
<dbReference type="AlphaFoldDB" id="A0A067NQ87"/>